<feature type="compositionally biased region" description="Polar residues" evidence="1">
    <location>
        <begin position="183"/>
        <end position="195"/>
    </location>
</feature>
<feature type="compositionally biased region" description="Low complexity" evidence="1">
    <location>
        <begin position="10"/>
        <end position="26"/>
    </location>
</feature>
<feature type="compositionally biased region" description="Low complexity" evidence="1">
    <location>
        <begin position="156"/>
        <end position="165"/>
    </location>
</feature>
<gene>
    <name evidence="2" type="ORF">M421DRAFT_191317</name>
</gene>
<name>A0A6A5S151_9PLEO</name>
<dbReference type="RefSeq" id="XP_033453422.1">
    <property type="nucleotide sequence ID" value="XM_033587994.1"/>
</dbReference>
<feature type="region of interest" description="Disordered" evidence="1">
    <location>
        <begin position="1"/>
        <end position="228"/>
    </location>
</feature>
<dbReference type="Proteomes" id="UP000800082">
    <property type="component" value="Unassembled WGS sequence"/>
</dbReference>
<feature type="compositionally biased region" description="Polar residues" evidence="1">
    <location>
        <begin position="70"/>
        <end position="79"/>
    </location>
</feature>
<proteinExistence type="predicted"/>
<dbReference type="AlphaFoldDB" id="A0A6A5S151"/>
<evidence type="ECO:0000256" key="1">
    <source>
        <dbReference type="SAM" id="MobiDB-lite"/>
    </source>
</evidence>
<evidence type="ECO:0000313" key="3">
    <source>
        <dbReference type="Proteomes" id="UP000800082"/>
    </source>
</evidence>
<reference evidence="2" key="1">
    <citation type="journal article" date="2020" name="Stud. Mycol.">
        <title>101 Dothideomycetes genomes: a test case for predicting lifestyles and emergence of pathogens.</title>
        <authorList>
            <person name="Haridas S."/>
            <person name="Albert R."/>
            <person name="Binder M."/>
            <person name="Bloem J."/>
            <person name="Labutti K."/>
            <person name="Salamov A."/>
            <person name="Andreopoulos B."/>
            <person name="Baker S."/>
            <person name="Barry K."/>
            <person name="Bills G."/>
            <person name="Bluhm B."/>
            <person name="Cannon C."/>
            <person name="Castanera R."/>
            <person name="Culley D."/>
            <person name="Daum C."/>
            <person name="Ezra D."/>
            <person name="Gonzalez J."/>
            <person name="Henrissat B."/>
            <person name="Kuo A."/>
            <person name="Liang C."/>
            <person name="Lipzen A."/>
            <person name="Lutzoni F."/>
            <person name="Magnuson J."/>
            <person name="Mondo S."/>
            <person name="Nolan M."/>
            <person name="Ohm R."/>
            <person name="Pangilinan J."/>
            <person name="Park H.-J."/>
            <person name="Ramirez L."/>
            <person name="Alfaro M."/>
            <person name="Sun H."/>
            <person name="Tritt A."/>
            <person name="Yoshinaga Y."/>
            <person name="Zwiers L.-H."/>
            <person name="Turgeon B."/>
            <person name="Goodwin S."/>
            <person name="Spatafora J."/>
            <person name="Crous P."/>
            <person name="Grigoriev I."/>
        </authorList>
    </citation>
    <scope>NUCLEOTIDE SEQUENCE</scope>
    <source>
        <strain evidence="2">CBS 183.55</strain>
    </source>
</reference>
<evidence type="ECO:0000313" key="2">
    <source>
        <dbReference type="EMBL" id="KAF1933174.1"/>
    </source>
</evidence>
<protein>
    <submittedName>
        <fullName evidence="2">Uncharacterized protein</fullName>
    </submittedName>
</protein>
<feature type="compositionally biased region" description="Basic and acidic residues" evidence="1">
    <location>
        <begin position="92"/>
        <end position="106"/>
    </location>
</feature>
<dbReference type="EMBL" id="ML978957">
    <property type="protein sequence ID" value="KAF1933174.1"/>
    <property type="molecule type" value="Genomic_DNA"/>
</dbReference>
<dbReference type="GeneID" id="54345641"/>
<keyword evidence="3" id="KW-1185">Reference proteome</keyword>
<organism evidence="2 3">
    <name type="scientific">Didymella exigua CBS 183.55</name>
    <dbReference type="NCBI Taxonomy" id="1150837"/>
    <lineage>
        <taxon>Eukaryota</taxon>
        <taxon>Fungi</taxon>
        <taxon>Dikarya</taxon>
        <taxon>Ascomycota</taxon>
        <taxon>Pezizomycotina</taxon>
        <taxon>Dothideomycetes</taxon>
        <taxon>Pleosporomycetidae</taxon>
        <taxon>Pleosporales</taxon>
        <taxon>Pleosporineae</taxon>
        <taxon>Didymellaceae</taxon>
        <taxon>Didymella</taxon>
    </lineage>
</organism>
<feature type="compositionally biased region" description="Polar residues" evidence="1">
    <location>
        <begin position="118"/>
        <end position="135"/>
    </location>
</feature>
<accession>A0A6A5S151</accession>
<sequence length="228" mass="24927">MNDSDDSDSVDSLPDSSASDISTSSDDGSDDEPLISKLANWRAAQRSPFAATSSDPSRKRSVSSDESDAQEPSSASDMNYSDKVSLRGGQRTGDRPVPHDSDRSDGEPLILKKRRWRTAQQGESATDSSNTSGVESKSENDEPLVPVFSKWKAARLSRASISSPSRFRRRPVVESSSSDEDTPLTTFSNRQTASSRRPPPVVRRLVRLPVGTTRTRRRPVVLNTSKSD</sequence>